<dbReference type="OrthoDB" id="3528529at2759"/>
<dbReference type="Proteomes" id="UP000297527">
    <property type="component" value="Unassembled WGS sequence"/>
</dbReference>
<dbReference type="EMBL" id="PQXN01000112">
    <property type="protein sequence ID" value="TGO54114.1"/>
    <property type="molecule type" value="Genomic_DNA"/>
</dbReference>
<organism evidence="2 3">
    <name type="scientific">Botryotinia convoluta</name>
    <dbReference type="NCBI Taxonomy" id="54673"/>
    <lineage>
        <taxon>Eukaryota</taxon>
        <taxon>Fungi</taxon>
        <taxon>Dikarya</taxon>
        <taxon>Ascomycota</taxon>
        <taxon>Pezizomycotina</taxon>
        <taxon>Leotiomycetes</taxon>
        <taxon>Helotiales</taxon>
        <taxon>Sclerotiniaceae</taxon>
        <taxon>Botryotinia</taxon>
    </lineage>
</organism>
<feature type="chain" id="PRO_5021471210" description="Ubiquitin 3 binding protein But2 C-terminal domain-containing protein" evidence="1">
    <location>
        <begin position="21"/>
        <end position="122"/>
    </location>
</feature>
<comment type="caution">
    <text evidence="2">The sequence shown here is derived from an EMBL/GenBank/DDBJ whole genome shotgun (WGS) entry which is preliminary data.</text>
</comment>
<evidence type="ECO:0000313" key="2">
    <source>
        <dbReference type="EMBL" id="TGO54114.1"/>
    </source>
</evidence>
<evidence type="ECO:0008006" key="4">
    <source>
        <dbReference type="Google" id="ProtNLM"/>
    </source>
</evidence>
<keyword evidence="1" id="KW-0732">Signal</keyword>
<evidence type="ECO:0000256" key="1">
    <source>
        <dbReference type="SAM" id="SignalP"/>
    </source>
</evidence>
<accession>A0A4Z1HZY1</accession>
<reference evidence="2 3" key="1">
    <citation type="submission" date="2017-12" db="EMBL/GenBank/DDBJ databases">
        <title>Comparative genomics of Botrytis spp.</title>
        <authorList>
            <person name="Valero-Jimenez C.A."/>
            <person name="Tapia P."/>
            <person name="Veloso J."/>
            <person name="Silva-Moreno E."/>
            <person name="Staats M."/>
            <person name="Valdes J.H."/>
            <person name="Van Kan J.A.L."/>
        </authorList>
    </citation>
    <scope>NUCLEOTIDE SEQUENCE [LARGE SCALE GENOMIC DNA]</scope>
    <source>
        <strain evidence="2 3">MUCL11595</strain>
    </source>
</reference>
<keyword evidence="3" id="KW-1185">Reference proteome</keyword>
<gene>
    <name evidence="2" type="ORF">BCON_0112g00080</name>
</gene>
<dbReference type="AlphaFoldDB" id="A0A4Z1HZY1"/>
<evidence type="ECO:0000313" key="3">
    <source>
        <dbReference type="Proteomes" id="UP000297527"/>
    </source>
</evidence>
<protein>
    <recommendedName>
        <fullName evidence="4">Ubiquitin 3 binding protein But2 C-terminal domain-containing protein</fullName>
    </recommendedName>
</protein>
<name>A0A4Z1HZY1_9HELO</name>
<feature type="signal peptide" evidence="1">
    <location>
        <begin position="1"/>
        <end position="20"/>
    </location>
</feature>
<proteinExistence type="predicted"/>
<sequence>MHSTTLVSTSLFLGLAATTALPVTAGISESQLNLWNDSACSVPYEEITLPTDGTCTNLSLPGAQSVSAAITVPGCISTIYGFTSFDCGGDDIVVSSPMGTGCLFEGNHWFLSFSVGITCTVE</sequence>